<reference evidence="4" key="1">
    <citation type="submission" date="2022-11" db="UniProtKB">
        <authorList>
            <consortium name="WormBaseParasite"/>
        </authorList>
    </citation>
    <scope>IDENTIFICATION</scope>
</reference>
<evidence type="ECO:0000313" key="3">
    <source>
        <dbReference type="Proteomes" id="UP000887565"/>
    </source>
</evidence>
<dbReference type="SMART" id="SM00558">
    <property type="entry name" value="JmjC"/>
    <property type="match status" value="1"/>
</dbReference>
<protein>
    <submittedName>
        <fullName evidence="4">JmjC domain-containing protein</fullName>
    </submittedName>
</protein>
<evidence type="ECO:0000256" key="1">
    <source>
        <dbReference type="SAM" id="MobiDB-lite"/>
    </source>
</evidence>
<organism evidence="3 4">
    <name type="scientific">Romanomermis culicivorax</name>
    <name type="common">Nematode worm</name>
    <dbReference type="NCBI Taxonomy" id="13658"/>
    <lineage>
        <taxon>Eukaryota</taxon>
        <taxon>Metazoa</taxon>
        <taxon>Ecdysozoa</taxon>
        <taxon>Nematoda</taxon>
        <taxon>Enoplea</taxon>
        <taxon>Dorylaimia</taxon>
        <taxon>Mermithida</taxon>
        <taxon>Mermithoidea</taxon>
        <taxon>Mermithidae</taxon>
        <taxon>Romanomermis</taxon>
    </lineage>
</organism>
<evidence type="ECO:0000259" key="2">
    <source>
        <dbReference type="PROSITE" id="PS51184"/>
    </source>
</evidence>
<feature type="region of interest" description="Disordered" evidence="1">
    <location>
        <begin position="73"/>
        <end position="112"/>
    </location>
</feature>
<proteinExistence type="predicted"/>
<keyword evidence="3" id="KW-1185">Reference proteome</keyword>
<dbReference type="Gene3D" id="2.60.120.650">
    <property type="entry name" value="Cupin"/>
    <property type="match status" value="1"/>
</dbReference>
<feature type="compositionally biased region" description="Low complexity" evidence="1">
    <location>
        <begin position="94"/>
        <end position="106"/>
    </location>
</feature>
<feature type="region of interest" description="Disordered" evidence="1">
    <location>
        <begin position="15"/>
        <end position="57"/>
    </location>
</feature>
<accession>A0A915J048</accession>
<feature type="compositionally biased region" description="Polar residues" evidence="1">
    <location>
        <begin position="25"/>
        <end position="36"/>
    </location>
</feature>
<dbReference type="Proteomes" id="UP000887565">
    <property type="component" value="Unplaced"/>
</dbReference>
<evidence type="ECO:0000313" key="4">
    <source>
        <dbReference type="WBParaSite" id="nRc.2.0.1.t19062-RA"/>
    </source>
</evidence>
<name>A0A915J048_ROMCU</name>
<dbReference type="InterPro" id="IPR003347">
    <property type="entry name" value="JmjC_dom"/>
</dbReference>
<dbReference type="PROSITE" id="PS51184">
    <property type="entry name" value="JMJC"/>
    <property type="match status" value="1"/>
</dbReference>
<sequence length="623" mass="70835">DPEEENLVTKALYASLQSTKRRQSSDQNDNGQTTSNDDTDFLGSCSMLPNKRKSDPNMENLFEKMHFAARKTASIVPPGLNSSIESKSVDKTTKSPPNAKSPSSPAKKPKYDDGDVFINGLPSTEKFIQFLILRGKFARREFFHPTKSVSNNSKNNSTPTPAKKLANSAANLMDEDCITIENLVDVFDIFSGKGVKVRLKNSLDVFDEWKSVQKCRIFLQKLHLLAGDEAATVRKYLTEILGKNWNDRLIISSCGITKSIDLYLLYLVTHETSLTYDYDLKSVCELSNSLNKNSNPKFWRQVVVDMGMEDVANDRYFVGQIKSLYQGCLRYLDLSSYHPGNVVNYMQENPSEFEDTKPSWLELKESDIAPENLVVEILSTSGSTAAQSKVTCELSAEHYFLNVLKYGYPAVNGLKASFFHSKSDGLSCLAFSRKCCLNFIADSEVSMKSQILIESLLCYQPWTCSNLLLDSAFYLHKSLKSKIWFVTDPGDFFRILDVLKLNVSHNNPISHHIFENAGINITKIKQKEGELLIIPAFSFYSSLTSEFSISEFIHFANDLWFNRIYLRQDKIRHSMEYLDTISEFLKMPNYETLLCEAFDLSSDFSIFSEKARESIRRSYLRLM</sequence>
<dbReference type="Pfam" id="PF02373">
    <property type="entry name" value="JmjC"/>
    <property type="match status" value="1"/>
</dbReference>
<feature type="domain" description="JmjC" evidence="2">
    <location>
        <begin position="420"/>
        <end position="572"/>
    </location>
</feature>
<dbReference type="WBParaSite" id="nRc.2.0.1.t19062-RA">
    <property type="protein sequence ID" value="nRc.2.0.1.t19062-RA"/>
    <property type="gene ID" value="nRc.2.0.1.g19062"/>
</dbReference>
<dbReference type="AlphaFoldDB" id="A0A915J048"/>